<dbReference type="GO" id="GO:0006281">
    <property type="term" value="P:DNA repair"/>
    <property type="evidence" value="ECO:0007669"/>
    <property type="project" value="UniProtKB-KW"/>
</dbReference>
<name>A0A9N9AC00_9GLOM</name>
<dbReference type="InterPro" id="IPR006554">
    <property type="entry name" value="Helicase-like_DEXD_c2"/>
</dbReference>
<dbReference type="AlphaFoldDB" id="A0A9N9AC00"/>
<protein>
    <recommendedName>
        <fullName evidence="18">Regulator of telomere elongation helicase 1 homolog</fullName>
        <ecNumber evidence="16">5.6.2.3</ecNumber>
    </recommendedName>
</protein>
<keyword evidence="8" id="KW-0347">Helicase</keyword>
<keyword evidence="15" id="KW-0539">Nucleus</keyword>
<feature type="domain" description="Helicase ATP-binding" evidence="19">
    <location>
        <begin position="7"/>
        <end position="304"/>
    </location>
</feature>
<dbReference type="InterPro" id="IPR002464">
    <property type="entry name" value="DNA/RNA_helicase_DEAH_CS"/>
</dbReference>
<dbReference type="EC" id="5.6.2.3" evidence="16"/>
<evidence type="ECO:0000256" key="6">
    <source>
        <dbReference type="ARBA" id="ARBA00022763"/>
    </source>
</evidence>
<keyword evidence="6" id="KW-0227">DNA damage</keyword>
<evidence type="ECO:0000256" key="10">
    <source>
        <dbReference type="ARBA" id="ARBA00023004"/>
    </source>
</evidence>
<sequence>MREYVAKSVTIQFPFDPYKCQEVFMEKVVLALQSSANALLESPTGTGKTLCLLCATLAWREAYLARRQLAQALSRGLMDNFNDDLRRSLDTSVSTSPEKEDYTRPPPTIYYASRTHSQLSQAVNQLKATAYSPKVCVLGSRDQLCINNTVQKLPHSAARNMVCRHLVKKKACQFHKNVNITKTDTKFEREIMDIEEVVSFGKDHGACPYYVTRENQNTADIIFVPYNYLIDASARKAQNIDVNNAIIIFDEAHNLEGCCCEATSFEMTSSEITGSLEEVQYCMTETLSPGNINSKDFELLRDVLAKLDCEIKNLDVHTRPDQSYPGEKIYEILDKAQINYNTFPGLKILMEEAANRVLLDRKRSRCMLDHLLSALKIVFGEAGSTEAEHCKQISKYYKLHVSLEKKEGGRLSLGNGRIVNFWCFSPGLAMRDLVSGKCRSVILASGTLAPLSSFATELEIDFNVRLEGAHVISADQAMVSIVCKGPSRISLNSSYNNRNDENYQADLGECIIDFSRTIPDGLIVFFPSYGVMTDCINIWKRKHSRGNRKSIWDSIIDIKQAIIEPKNKQEFVKAMAEFNMKVADNSNGSIFFAVCRGKVSEGLDFSDARGRAVIITGIPYPPFREPKVVLKRQYLDEVAKKQKTRAKALSGDEWYQQQAVRAVNQALGRVIRHKNDYGAILLCDNRFANSRNLSHLPVWVRPFVRVPKNYNEVNGQLASFFQKMTTCKRQVTSRAKVNQSQGVTLRNDVQKVQEILKQIEHNHTLDTVLTTITTIETDTTKKRRPSITESPSVMIHKVRDTNTDASKKAFPRRNALGMIVTKDK</sequence>
<gene>
    <name evidence="20" type="ORF">PBRASI_LOCUS3904</name>
</gene>
<dbReference type="CDD" id="cd18788">
    <property type="entry name" value="SF2_C_XPD"/>
    <property type="match status" value="1"/>
</dbReference>
<dbReference type="GO" id="GO:0070182">
    <property type="term" value="F:DNA polymerase binding"/>
    <property type="evidence" value="ECO:0007669"/>
    <property type="project" value="TreeGrafter"/>
</dbReference>
<dbReference type="EMBL" id="CAJVPI010000373">
    <property type="protein sequence ID" value="CAG8526701.1"/>
    <property type="molecule type" value="Genomic_DNA"/>
</dbReference>
<keyword evidence="10" id="KW-0408">Iron</keyword>
<evidence type="ECO:0000256" key="7">
    <source>
        <dbReference type="ARBA" id="ARBA00022801"/>
    </source>
</evidence>
<evidence type="ECO:0000256" key="9">
    <source>
        <dbReference type="ARBA" id="ARBA00022840"/>
    </source>
</evidence>
<dbReference type="PROSITE" id="PS00690">
    <property type="entry name" value="DEAH_ATP_HELICASE"/>
    <property type="match status" value="1"/>
</dbReference>
<dbReference type="InterPro" id="IPR057498">
    <property type="entry name" value="Rtel1_ARCH"/>
</dbReference>
<dbReference type="GO" id="GO:0010569">
    <property type="term" value="P:regulation of double-strand break repair via homologous recombination"/>
    <property type="evidence" value="ECO:0007669"/>
    <property type="project" value="TreeGrafter"/>
</dbReference>
<dbReference type="GO" id="GO:0090657">
    <property type="term" value="P:telomeric loop disassembly"/>
    <property type="evidence" value="ECO:0007669"/>
    <property type="project" value="TreeGrafter"/>
</dbReference>
<evidence type="ECO:0000256" key="18">
    <source>
        <dbReference type="ARBA" id="ARBA00073810"/>
    </source>
</evidence>
<evidence type="ECO:0000256" key="1">
    <source>
        <dbReference type="ARBA" id="ARBA00001966"/>
    </source>
</evidence>
<dbReference type="Gene3D" id="3.40.50.300">
    <property type="entry name" value="P-loop containing nucleotide triphosphate hydrolases"/>
    <property type="match status" value="2"/>
</dbReference>
<dbReference type="SUPFAM" id="SSF52540">
    <property type="entry name" value="P-loop containing nucleoside triphosphate hydrolases"/>
    <property type="match status" value="1"/>
</dbReference>
<evidence type="ECO:0000256" key="2">
    <source>
        <dbReference type="ARBA" id="ARBA00004123"/>
    </source>
</evidence>
<evidence type="ECO:0000256" key="17">
    <source>
        <dbReference type="ARBA" id="ARBA00048954"/>
    </source>
</evidence>
<dbReference type="NCBIfam" id="TIGR00604">
    <property type="entry name" value="rad3"/>
    <property type="match status" value="1"/>
</dbReference>
<keyword evidence="14" id="KW-0413">Isomerase</keyword>
<dbReference type="InterPro" id="IPR010614">
    <property type="entry name" value="RAD3-like_helicase_DEAD"/>
</dbReference>
<evidence type="ECO:0000256" key="16">
    <source>
        <dbReference type="ARBA" id="ARBA00044969"/>
    </source>
</evidence>
<dbReference type="OrthoDB" id="272481at2759"/>
<dbReference type="GO" id="GO:0016818">
    <property type="term" value="F:hydrolase activity, acting on acid anhydrides, in phosphorus-containing anhydrides"/>
    <property type="evidence" value="ECO:0007669"/>
    <property type="project" value="InterPro"/>
</dbReference>
<dbReference type="GO" id="GO:0003677">
    <property type="term" value="F:DNA binding"/>
    <property type="evidence" value="ECO:0007669"/>
    <property type="project" value="UniProtKB-KW"/>
</dbReference>
<evidence type="ECO:0000256" key="11">
    <source>
        <dbReference type="ARBA" id="ARBA00023014"/>
    </source>
</evidence>
<keyword evidence="3" id="KW-0004">4Fe-4S</keyword>
<comment type="cofactor">
    <cofactor evidence="1">
        <name>[4Fe-4S] cluster</name>
        <dbReference type="ChEBI" id="CHEBI:49883"/>
    </cofactor>
</comment>
<keyword evidence="13" id="KW-0234">DNA repair</keyword>
<dbReference type="InterPro" id="IPR027417">
    <property type="entry name" value="P-loop_NTPase"/>
</dbReference>
<keyword evidence="9" id="KW-0067">ATP-binding</keyword>
<dbReference type="Proteomes" id="UP000789739">
    <property type="component" value="Unassembled WGS sequence"/>
</dbReference>
<keyword evidence="5" id="KW-0547">Nucleotide-binding</keyword>
<dbReference type="Pfam" id="PF23109">
    <property type="entry name" value="ARCH_RTEL1"/>
    <property type="match status" value="1"/>
</dbReference>
<dbReference type="InterPro" id="IPR013020">
    <property type="entry name" value="Rad3/Chl1-like"/>
</dbReference>
<evidence type="ECO:0000256" key="15">
    <source>
        <dbReference type="ARBA" id="ARBA00023242"/>
    </source>
</evidence>
<comment type="catalytic activity">
    <reaction evidence="17">
        <text>ATP + H2O = ADP + phosphate + H(+)</text>
        <dbReference type="Rhea" id="RHEA:13065"/>
        <dbReference type="ChEBI" id="CHEBI:15377"/>
        <dbReference type="ChEBI" id="CHEBI:15378"/>
        <dbReference type="ChEBI" id="CHEBI:30616"/>
        <dbReference type="ChEBI" id="CHEBI:43474"/>
        <dbReference type="ChEBI" id="CHEBI:456216"/>
        <dbReference type="EC" id="5.6.2.3"/>
    </reaction>
</comment>
<keyword evidence="12" id="KW-0238">DNA-binding</keyword>
<dbReference type="InterPro" id="IPR014013">
    <property type="entry name" value="Helic_SF1/SF2_ATP-bd_DinG/Rad3"/>
</dbReference>
<evidence type="ECO:0000256" key="3">
    <source>
        <dbReference type="ARBA" id="ARBA00022485"/>
    </source>
</evidence>
<evidence type="ECO:0000256" key="5">
    <source>
        <dbReference type="ARBA" id="ARBA00022741"/>
    </source>
</evidence>
<dbReference type="GO" id="GO:0005634">
    <property type="term" value="C:nucleus"/>
    <property type="evidence" value="ECO:0007669"/>
    <property type="project" value="UniProtKB-SubCell"/>
</dbReference>
<dbReference type="GO" id="GO:0046872">
    <property type="term" value="F:metal ion binding"/>
    <property type="evidence" value="ECO:0007669"/>
    <property type="project" value="UniProtKB-KW"/>
</dbReference>
<keyword evidence="4" id="KW-0479">Metal-binding</keyword>
<evidence type="ECO:0000256" key="4">
    <source>
        <dbReference type="ARBA" id="ARBA00022723"/>
    </source>
</evidence>
<evidence type="ECO:0000259" key="19">
    <source>
        <dbReference type="PROSITE" id="PS51193"/>
    </source>
</evidence>
<dbReference type="FunFam" id="3.40.50.300:FF:000431">
    <property type="entry name" value="Regulator of telomere elongation helicase 1"/>
    <property type="match status" value="1"/>
</dbReference>
<evidence type="ECO:0000313" key="20">
    <source>
        <dbReference type="EMBL" id="CAG8526701.1"/>
    </source>
</evidence>
<keyword evidence="21" id="KW-1185">Reference proteome</keyword>
<dbReference type="GO" id="GO:1904430">
    <property type="term" value="P:negative regulation of t-circle formation"/>
    <property type="evidence" value="ECO:0007669"/>
    <property type="project" value="TreeGrafter"/>
</dbReference>
<evidence type="ECO:0000313" key="21">
    <source>
        <dbReference type="Proteomes" id="UP000789739"/>
    </source>
</evidence>
<dbReference type="PANTHER" id="PTHR11472">
    <property type="entry name" value="DNA REPAIR DEAD HELICASE RAD3/XP-D SUBFAMILY MEMBER"/>
    <property type="match status" value="1"/>
</dbReference>
<keyword evidence="7" id="KW-0378">Hydrolase</keyword>
<comment type="subcellular location">
    <subcellularLocation>
        <location evidence="2">Nucleus</location>
    </subcellularLocation>
</comment>
<dbReference type="InterPro" id="IPR045028">
    <property type="entry name" value="DinG/Rad3-like"/>
</dbReference>
<proteinExistence type="predicted"/>
<dbReference type="PROSITE" id="PS51193">
    <property type="entry name" value="HELICASE_ATP_BIND_2"/>
    <property type="match status" value="1"/>
</dbReference>
<organism evidence="20 21">
    <name type="scientific">Paraglomus brasilianum</name>
    <dbReference type="NCBI Taxonomy" id="144538"/>
    <lineage>
        <taxon>Eukaryota</taxon>
        <taxon>Fungi</taxon>
        <taxon>Fungi incertae sedis</taxon>
        <taxon>Mucoromycota</taxon>
        <taxon>Glomeromycotina</taxon>
        <taxon>Glomeromycetes</taxon>
        <taxon>Paraglomerales</taxon>
        <taxon>Paraglomeraceae</taxon>
        <taxon>Paraglomus</taxon>
    </lineage>
</organism>
<dbReference type="Pfam" id="PF06733">
    <property type="entry name" value="DEAD_2"/>
    <property type="match status" value="1"/>
</dbReference>
<evidence type="ECO:0000256" key="12">
    <source>
        <dbReference type="ARBA" id="ARBA00023125"/>
    </source>
</evidence>
<dbReference type="GO" id="GO:0045910">
    <property type="term" value="P:negative regulation of DNA recombination"/>
    <property type="evidence" value="ECO:0007669"/>
    <property type="project" value="TreeGrafter"/>
</dbReference>
<dbReference type="GO" id="GO:0051539">
    <property type="term" value="F:4 iron, 4 sulfur cluster binding"/>
    <property type="evidence" value="ECO:0007669"/>
    <property type="project" value="UniProtKB-KW"/>
</dbReference>
<dbReference type="PANTHER" id="PTHR11472:SF34">
    <property type="entry name" value="REGULATOR OF TELOMERE ELONGATION HELICASE 1"/>
    <property type="match status" value="1"/>
</dbReference>
<comment type="caution">
    <text evidence="20">The sequence shown here is derived from an EMBL/GenBank/DDBJ whole genome shotgun (WGS) entry which is preliminary data.</text>
</comment>
<dbReference type="SMART" id="SM00488">
    <property type="entry name" value="DEXDc2"/>
    <property type="match status" value="1"/>
</dbReference>
<evidence type="ECO:0000256" key="13">
    <source>
        <dbReference type="ARBA" id="ARBA00023204"/>
    </source>
</evidence>
<reference evidence="20" key="1">
    <citation type="submission" date="2021-06" db="EMBL/GenBank/DDBJ databases">
        <authorList>
            <person name="Kallberg Y."/>
            <person name="Tangrot J."/>
            <person name="Rosling A."/>
        </authorList>
    </citation>
    <scope>NUCLEOTIDE SEQUENCE</scope>
    <source>
        <strain evidence="20">BR232B</strain>
    </source>
</reference>
<dbReference type="InterPro" id="IPR006555">
    <property type="entry name" value="ATP-dep_Helicase_C"/>
</dbReference>
<dbReference type="SMART" id="SM00491">
    <property type="entry name" value="HELICc2"/>
    <property type="match status" value="1"/>
</dbReference>
<evidence type="ECO:0000256" key="8">
    <source>
        <dbReference type="ARBA" id="ARBA00022806"/>
    </source>
</evidence>
<dbReference type="GO" id="GO:0043139">
    <property type="term" value="F:5'-3' DNA helicase activity"/>
    <property type="evidence" value="ECO:0007669"/>
    <property type="project" value="UniProtKB-EC"/>
</dbReference>
<dbReference type="GO" id="GO:0005524">
    <property type="term" value="F:ATP binding"/>
    <property type="evidence" value="ECO:0007669"/>
    <property type="project" value="UniProtKB-KW"/>
</dbReference>
<accession>A0A9N9AC00</accession>
<dbReference type="CDD" id="cd17970">
    <property type="entry name" value="DEAHc_FancJ"/>
    <property type="match status" value="1"/>
</dbReference>
<keyword evidence="11" id="KW-0411">Iron-sulfur</keyword>
<evidence type="ECO:0000256" key="14">
    <source>
        <dbReference type="ARBA" id="ARBA00023235"/>
    </source>
</evidence>
<dbReference type="Pfam" id="PF13307">
    <property type="entry name" value="Helicase_C_2"/>
    <property type="match status" value="1"/>
</dbReference>